<feature type="transmembrane region" description="Helical" evidence="8">
    <location>
        <begin position="61"/>
        <end position="88"/>
    </location>
</feature>
<evidence type="ECO:0000259" key="9">
    <source>
        <dbReference type="PROSITE" id="PS50887"/>
    </source>
</evidence>
<feature type="transmembrane region" description="Helical" evidence="8">
    <location>
        <begin position="221"/>
        <end position="241"/>
    </location>
</feature>
<dbReference type="SUPFAM" id="SSF55073">
    <property type="entry name" value="Nucleotide cyclase"/>
    <property type="match status" value="1"/>
</dbReference>
<dbReference type="InterPro" id="IPR007895">
    <property type="entry name" value="MASE1"/>
</dbReference>
<evidence type="ECO:0000256" key="4">
    <source>
        <dbReference type="ARBA" id="ARBA00022692"/>
    </source>
</evidence>
<evidence type="ECO:0000256" key="8">
    <source>
        <dbReference type="SAM" id="Phobius"/>
    </source>
</evidence>
<dbReference type="EC" id="2.7.7.65" evidence="2"/>
<proteinExistence type="predicted"/>
<keyword evidence="6 8" id="KW-0472">Membrane</keyword>
<feature type="transmembrane region" description="Helical" evidence="8">
    <location>
        <begin position="299"/>
        <end position="320"/>
    </location>
</feature>
<dbReference type="Pfam" id="PF00990">
    <property type="entry name" value="GGDEF"/>
    <property type="match status" value="1"/>
</dbReference>
<keyword evidence="5 8" id="KW-1133">Transmembrane helix</keyword>
<feature type="transmembrane region" description="Helical" evidence="8">
    <location>
        <begin position="100"/>
        <end position="123"/>
    </location>
</feature>
<name>A0ABS3CRH1_9ALTE</name>
<keyword evidence="4 8" id="KW-0812">Transmembrane</keyword>
<evidence type="ECO:0000256" key="6">
    <source>
        <dbReference type="ARBA" id="ARBA00023136"/>
    </source>
</evidence>
<sequence>MRESPASGKFHLKSVTSHHLLDSREMLRSLALGGAWLLLWRLAVLMEYAPHASIWFPPAGLSFAAFLILGLRALPVVMLCSLIATFWVDDLYQMQQSWVQLAYTGVLFGAAHSFSYYCGAALLKQLIRRSFSDALPKIILSFLILGTLSSLLAALTGTQVLAGSGLIEPQDAGAIWLPWWIGDMAGTIVLTPLFIGLLSWRYPLIESWLGGLDFQRSGEGMYGFLSKLLISTSLLTLTMLLAAKFRYSEVSFAVFFLIIPQMWIVYTESAFRAALSLAVFSILMAIWVAALSLMDFALVYQFAICVISASAYFGLAVPVLTAHNKQLRELALNDSLTKVASRLYFFEQAKQELARAKRYGHPISLLVFDIDHFKQINDEFGHTAGDKALIAVADTISKGLRQSDILGRFGGDEFLLLLPGTALDKATETAERLRQALQAVKVDGTRHFLSGSFGIVQIEPNEDCQEAFERADECLLKAKKAGRNQIFSDQR</sequence>
<organism evidence="10 11">
    <name type="scientific">Bowmanella yangjiangensis</name>
    <dbReference type="NCBI Taxonomy" id="2811230"/>
    <lineage>
        <taxon>Bacteria</taxon>
        <taxon>Pseudomonadati</taxon>
        <taxon>Pseudomonadota</taxon>
        <taxon>Gammaproteobacteria</taxon>
        <taxon>Alteromonadales</taxon>
        <taxon>Alteromonadaceae</taxon>
        <taxon>Bowmanella</taxon>
    </lineage>
</organism>
<comment type="catalytic activity">
    <reaction evidence="7">
        <text>2 GTP = 3',3'-c-di-GMP + 2 diphosphate</text>
        <dbReference type="Rhea" id="RHEA:24898"/>
        <dbReference type="ChEBI" id="CHEBI:33019"/>
        <dbReference type="ChEBI" id="CHEBI:37565"/>
        <dbReference type="ChEBI" id="CHEBI:58805"/>
        <dbReference type="EC" id="2.7.7.65"/>
    </reaction>
</comment>
<evidence type="ECO:0000256" key="5">
    <source>
        <dbReference type="ARBA" id="ARBA00022989"/>
    </source>
</evidence>
<evidence type="ECO:0000256" key="1">
    <source>
        <dbReference type="ARBA" id="ARBA00004651"/>
    </source>
</evidence>
<evidence type="ECO:0000313" key="11">
    <source>
        <dbReference type="Proteomes" id="UP000663992"/>
    </source>
</evidence>
<feature type="transmembrane region" description="Helical" evidence="8">
    <location>
        <begin position="247"/>
        <end position="266"/>
    </location>
</feature>
<gene>
    <name evidence="10" type="ORF">J0A65_07535</name>
</gene>
<dbReference type="InterPro" id="IPR000160">
    <property type="entry name" value="GGDEF_dom"/>
</dbReference>
<dbReference type="InterPro" id="IPR050469">
    <property type="entry name" value="Diguanylate_Cyclase"/>
</dbReference>
<dbReference type="SMART" id="SM00267">
    <property type="entry name" value="GGDEF"/>
    <property type="match status" value="1"/>
</dbReference>
<feature type="transmembrane region" description="Helical" evidence="8">
    <location>
        <begin position="273"/>
        <end position="293"/>
    </location>
</feature>
<evidence type="ECO:0000256" key="2">
    <source>
        <dbReference type="ARBA" id="ARBA00012528"/>
    </source>
</evidence>
<evidence type="ECO:0000256" key="7">
    <source>
        <dbReference type="ARBA" id="ARBA00034247"/>
    </source>
</evidence>
<accession>A0ABS3CRH1</accession>
<dbReference type="InterPro" id="IPR043128">
    <property type="entry name" value="Rev_trsase/Diguanyl_cyclase"/>
</dbReference>
<evidence type="ECO:0000313" key="10">
    <source>
        <dbReference type="EMBL" id="MBN7819712.1"/>
    </source>
</evidence>
<dbReference type="Pfam" id="PF05231">
    <property type="entry name" value="MASE1"/>
    <property type="match status" value="1"/>
</dbReference>
<comment type="caution">
    <text evidence="10">The sequence shown here is derived from an EMBL/GenBank/DDBJ whole genome shotgun (WGS) entry which is preliminary data.</text>
</comment>
<dbReference type="RefSeq" id="WP_206593518.1">
    <property type="nucleotide sequence ID" value="NZ_JAFKCS010000005.1"/>
</dbReference>
<dbReference type="InterPro" id="IPR029787">
    <property type="entry name" value="Nucleotide_cyclase"/>
</dbReference>
<comment type="subcellular location">
    <subcellularLocation>
        <location evidence="1">Cell membrane</location>
        <topology evidence="1">Multi-pass membrane protein</topology>
    </subcellularLocation>
</comment>
<feature type="domain" description="GGDEF" evidence="9">
    <location>
        <begin position="361"/>
        <end position="491"/>
    </location>
</feature>
<keyword evidence="3" id="KW-1003">Cell membrane</keyword>
<dbReference type="PANTHER" id="PTHR45138:SF9">
    <property type="entry name" value="DIGUANYLATE CYCLASE DGCM-RELATED"/>
    <property type="match status" value="1"/>
</dbReference>
<dbReference type="Gene3D" id="3.30.70.270">
    <property type="match status" value="1"/>
</dbReference>
<evidence type="ECO:0000256" key="3">
    <source>
        <dbReference type="ARBA" id="ARBA00022475"/>
    </source>
</evidence>
<reference evidence="10 11" key="1">
    <citation type="submission" date="2021-03" db="EMBL/GenBank/DDBJ databases">
        <title>novel species isolated from a fishpond in China.</title>
        <authorList>
            <person name="Lu H."/>
            <person name="Cai Z."/>
        </authorList>
    </citation>
    <scope>NUCLEOTIDE SEQUENCE [LARGE SCALE GENOMIC DNA]</scope>
    <source>
        <strain evidence="10 11">Y57</strain>
    </source>
</reference>
<protein>
    <recommendedName>
        <fullName evidence="2">diguanylate cyclase</fullName>
        <ecNumber evidence="2">2.7.7.65</ecNumber>
    </recommendedName>
</protein>
<keyword evidence="11" id="KW-1185">Reference proteome</keyword>
<feature type="transmembrane region" description="Helical" evidence="8">
    <location>
        <begin position="135"/>
        <end position="157"/>
    </location>
</feature>
<dbReference type="PROSITE" id="PS50887">
    <property type="entry name" value="GGDEF"/>
    <property type="match status" value="1"/>
</dbReference>
<dbReference type="PANTHER" id="PTHR45138">
    <property type="entry name" value="REGULATORY COMPONENTS OF SENSORY TRANSDUCTION SYSTEM"/>
    <property type="match status" value="1"/>
</dbReference>
<dbReference type="EMBL" id="JAFKCS010000005">
    <property type="protein sequence ID" value="MBN7819712.1"/>
    <property type="molecule type" value="Genomic_DNA"/>
</dbReference>
<feature type="transmembrane region" description="Helical" evidence="8">
    <location>
        <begin position="177"/>
        <end position="200"/>
    </location>
</feature>
<dbReference type="Proteomes" id="UP000663992">
    <property type="component" value="Unassembled WGS sequence"/>
</dbReference>
<feature type="transmembrane region" description="Helical" evidence="8">
    <location>
        <begin position="30"/>
        <end position="49"/>
    </location>
</feature>
<dbReference type="NCBIfam" id="TIGR00254">
    <property type="entry name" value="GGDEF"/>
    <property type="match status" value="1"/>
</dbReference>
<dbReference type="CDD" id="cd01949">
    <property type="entry name" value="GGDEF"/>
    <property type="match status" value="1"/>
</dbReference>